<dbReference type="Gene3D" id="3.20.180.10">
    <property type="entry name" value="PNP-oxidase-like"/>
    <property type="match status" value="1"/>
</dbReference>
<evidence type="ECO:0000256" key="2">
    <source>
        <dbReference type="SAM" id="MobiDB-lite"/>
    </source>
</evidence>
<dbReference type="Gene3D" id="2.30.110.10">
    <property type="entry name" value="Electron Transport, Fmn-binding Protein, Chain A"/>
    <property type="match status" value="1"/>
</dbReference>
<keyword evidence="6" id="KW-1185">Reference proteome</keyword>
<accession>A0A1B1U4U3</accession>
<reference evidence="6" key="1">
    <citation type="submission" date="2016-07" db="EMBL/GenBank/DDBJ databases">
        <authorList>
            <person name="Florea S."/>
            <person name="Webb J.S."/>
            <person name="Jaromczyk J."/>
            <person name="Schardl C.L."/>
        </authorList>
    </citation>
    <scope>NUCLEOTIDE SEQUENCE [LARGE SCALE GENOMIC DNA]</scope>
    <source>
        <strain evidence="6">MIT 01-6242</strain>
    </source>
</reference>
<evidence type="ECO:0000313" key="5">
    <source>
        <dbReference type="EMBL" id="ANV97807.1"/>
    </source>
</evidence>
<dbReference type="Proteomes" id="UP000092884">
    <property type="component" value="Chromosome"/>
</dbReference>
<dbReference type="SUPFAM" id="SSF50475">
    <property type="entry name" value="FMN-binding split barrel"/>
    <property type="match status" value="2"/>
</dbReference>
<feature type="domain" description="DUF2470" evidence="4">
    <location>
        <begin position="5"/>
        <end position="62"/>
    </location>
</feature>
<dbReference type="NCBIfam" id="TIGR04109">
    <property type="entry name" value="heme_ox_HugZ"/>
    <property type="match status" value="1"/>
</dbReference>
<gene>
    <name evidence="5" type="ORF">BBW65_02860</name>
</gene>
<dbReference type="EMBL" id="CP016503">
    <property type="protein sequence ID" value="ANV97807.1"/>
    <property type="molecule type" value="Genomic_DNA"/>
</dbReference>
<dbReference type="Pfam" id="PF10615">
    <property type="entry name" value="DUF2470"/>
    <property type="match status" value="1"/>
</dbReference>
<dbReference type="RefSeq" id="WP_066339446.1">
    <property type="nucleotide sequence ID" value="NZ_CP016503.1"/>
</dbReference>
<dbReference type="GO" id="GO:0070967">
    <property type="term" value="F:coenzyme F420 binding"/>
    <property type="evidence" value="ECO:0007669"/>
    <property type="project" value="TreeGrafter"/>
</dbReference>
<dbReference type="InterPro" id="IPR052019">
    <property type="entry name" value="F420H2_bilvrd_red/Heme_oxyg"/>
</dbReference>
<organism evidence="5 6">
    <name type="scientific">Helicobacter enhydrae</name>
    <dbReference type="NCBI Taxonomy" id="222136"/>
    <lineage>
        <taxon>Bacteria</taxon>
        <taxon>Pseudomonadati</taxon>
        <taxon>Campylobacterota</taxon>
        <taxon>Epsilonproteobacteria</taxon>
        <taxon>Campylobacterales</taxon>
        <taxon>Helicobacteraceae</taxon>
        <taxon>Helicobacter</taxon>
    </lineage>
</organism>
<sequence length="266" mass="29921">MDFSSIIKHMNDHHQAEMIGLCKKFGNAKEVQKVELESVDFGGLDLVYDGQKLRVEFPQKADAQTIKQAIIDLCTSVPQTLEFDKVKQEIAEFKQEFGSCILATLTKEGFPLSSYSPLIQMEGKNYIYISATAEHFDNIKTNPDKIEVMFLEDECKAKSIIVRKRLRYKAQARFVERGCEEFEKALDHLESSMGGSGGIKTIRNFSDFYLIELSFGSGRFVKGFGQAYILKENGEVEHIGITGNPHGNPHGNPNGNPHQPDLKPQQ</sequence>
<dbReference type="GO" id="GO:0016627">
    <property type="term" value="F:oxidoreductase activity, acting on the CH-CH group of donors"/>
    <property type="evidence" value="ECO:0007669"/>
    <property type="project" value="TreeGrafter"/>
</dbReference>
<dbReference type="PANTHER" id="PTHR35176:SF6">
    <property type="entry name" value="HEME OXYGENASE HI_0854-RELATED"/>
    <property type="match status" value="1"/>
</dbReference>
<dbReference type="InterPro" id="IPR019595">
    <property type="entry name" value="DUF2470"/>
</dbReference>
<feature type="region of interest" description="Disordered" evidence="2">
    <location>
        <begin position="239"/>
        <end position="266"/>
    </location>
</feature>
<dbReference type="GO" id="GO:0005829">
    <property type="term" value="C:cytosol"/>
    <property type="evidence" value="ECO:0007669"/>
    <property type="project" value="TreeGrafter"/>
</dbReference>
<dbReference type="STRING" id="222136.BBW65_02860"/>
<dbReference type="InterPro" id="IPR012349">
    <property type="entry name" value="Split_barrel_FMN-bd"/>
</dbReference>
<keyword evidence="1" id="KW-0560">Oxidoreductase</keyword>
<evidence type="ECO:0000259" key="3">
    <source>
        <dbReference type="Pfam" id="PF01243"/>
    </source>
</evidence>
<dbReference type="AlphaFoldDB" id="A0A1B1U4U3"/>
<evidence type="ECO:0000313" key="6">
    <source>
        <dbReference type="Proteomes" id="UP000092884"/>
    </source>
</evidence>
<evidence type="ECO:0000259" key="4">
    <source>
        <dbReference type="Pfam" id="PF10615"/>
    </source>
</evidence>
<name>A0A1B1U4U3_9HELI</name>
<dbReference type="InterPro" id="IPR037119">
    <property type="entry name" value="Haem_oxidase_HugZ-like_sf"/>
</dbReference>
<dbReference type="OrthoDB" id="92793at2"/>
<dbReference type="InterPro" id="IPR011576">
    <property type="entry name" value="Pyridox_Oxase_N"/>
</dbReference>
<proteinExistence type="predicted"/>
<feature type="domain" description="Pyridoxamine 5'-phosphate oxidase N-terminal" evidence="3">
    <location>
        <begin position="87"/>
        <end position="221"/>
    </location>
</feature>
<feature type="compositionally biased region" description="Low complexity" evidence="2">
    <location>
        <begin position="243"/>
        <end position="258"/>
    </location>
</feature>
<protein>
    <submittedName>
        <fullName evidence="5">HugZ family heme oxygenase</fullName>
    </submittedName>
</protein>
<evidence type="ECO:0000256" key="1">
    <source>
        <dbReference type="ARBA" id="ARBA00023002"/>
    </source>
</evidence>
<dbReference type="KEGG" id="het:BBW65_02860"/>
<dbReference type="PANTHER" id="PTHR35176">
    <property type="entry name" value="HEME OXYGENASE HI_0854-RELATED"/>
    <property type="match status" value="1"/>
</dbReference>
<dbReference type="Pfam" id="PF01243">
    <property type="entry name" value="PNPOx_N"/>
    <property type="match status" value="1"/>
</dbReference>
<dbReference type="InterPro" id="IPR026324">
    <property type="entry name" value="Haem_oxygenase_HugZ"/>
</dbReference>